<reference evidence="11 12" key="1">
    <citation type="submission" date="2017-06" db="EMBL/GenBank/DDBJ databases">
        <authorList>
            <person name="Kim H.J."/>
            <person name="Triplett B.A."/>
        </authorList>
    </citation>
    <scope>NUCLEOTIDE SEQUENCE [LARGE SCALE GENOMIC DNA]</scope>
    <source>
        <strain evidence="11 12">DSM 13116</strain>
    </source>
</reference>
<dbReference type="Proteomes" id="UP000198324">
    <property type="component" value="Unassembled WGS sequence"/>
</dbReference>
<feature type="domain" description="CobQ/CobB/MinD/ParA nucleotide binding" evidence="9">
    <location>
        <begin position="6"/>
        <end position="191"/>
    </location>
</feature>
<comment type="catalytic activity">
    <reaction evidence="8">
        <text>cob(II)yrinate + 2 L-glutamine + 2 ATP + 2 H2O = cob(II)yrinate a,c diamide + 2 L-glutamate + 2 ADP + 2 phosphate + 2 H(+)</text>
        <dbReference type="Rhea" id="RHEA:26289"/>
        <dbReference type="ChEBI" id="CHEBI:15377"/>
        <dbReference type="ChEBI" id="CHEBI:15378"/>
        <dbReference type="ChEBI" id="CHEBI:29985"/>
        <dbReference type="ChEBI" id="CHEBI:30616"/>
        <dbReference type="ChEBI" id="CHEBI:43474"/>
        <dbReference type="ChEBI" id="CHEBI:58359"/>
        <dbReference type="ChEBI" id="CHEBI:58537"/>
        <dbReference type="ChEBI" id="CHEBI:58894"/>
        <dbReference type="ChEBI" id="CHEBI:456216"/>
        <dbReference type="EC" id="6.3.5.11"/>
    </reaction>
</comment>
<evidence type="ECO:0000256" key="6">
    <source>
        <dbReference type="ARBA" id="ARBA00022842"/>
    </source>
</evidence>
<feature type="domain" description="CobB/CobQ-like glutamine amidotransferase" evidence="10">
    <location>
        <begin position="255"/>
        <end position="445"/>
    </location>
</feature>
<dbReference type="InterPro" id="IPR011698">
    <property type="entry name" value="GATase_3"/>
</dbReference>
<dbReference type="Gene3D" id="3.40.50.880">
    <property type="match status" value="1"/>
</dbReference>
<comment type="pathway">
    <text evidence="8">Cofactor biosynthesis; adenosylcobalamin biosynthesis; cob(II)yrinate a,c-diamide from sirohydrochlorin (anaerobic route): step 10/10.</text>
</comment>
<gene>
    <name evidence="8" type="primary">cbiA</name>
    <name evidence="11" type="ORF">SAMN04488503_3210</name>
</gene>
<evidence type="ECO:0000256" key="1">
    <source>
        <dbReference type="ARBA" id="ARBA00001946"/>
    </source>
</evidence>
<dbReference type="Gene3D" id="3.40.50.300">
    <property type="entry name" value="P-loop containing nucleotide triphosphate hydrolases"/>
    <property type="match status" value="1"/>
</dbReference>
<keyword evidence="7 8" id="KW-0315">Glutamine amidotransferase</keyword>
<dbReference type="InterPro" id="IPR002586">
    <property type="entry name" value="CobQ/CobB/MinD/ParA_Nub-bd_dom"/>
</dbReference>
<evidence type="ECO:0000256" key="4">
    <source>
        <dbReference type="ARBA" id="ARBA00022741"/>
    </source>
</evidence>
<dbReference type="EMBL" id="FZOC01000008">
    <property type="protein sequence ID" value="SNS21234.1"/>
    <property type="molecule type" value="Genomic_DNA"/>
</dbReference>
<keyword evidence="3 8" id="KW-0436">Ligase</keyword>
<dbReference type="Pfam" id="PF07685">
    <property type="entry name" value="GATase_3"/>
    <property type="match status" value="1"/>
</dbReference>
<dbReference type="SUPFAM" id="SSF52540">
    <property type="entry name" value="P-loop containing nucleoside triphosphate hydrolases"/>
    <property type="match status" value="1"/>
</dbReference>
<dbReference type="InterPro" id="IPR004484">
    <property type="entry name" value="CbiA/CobB_synth"/>
</dbReference>
<accession>A0A239CP16</accession>
<keyword evidence="6 8" id="KW-0460">Magnesium</keyword>
<evidence type="ECO:0000256" key="3">
    <source>
        <dbReference type="ARBA" id="ARBA00022598"/>
    </source>
</evidence>
<dbReference type="EC" id="6.3.5.11" evidence="8"/>
<dbReference type="NCBIfam" id="NF002204">
    <property type="entry name" value="PRK01077.1"/>
    <property type="match status" value="1"/>
</dbReference>
<keyword evidence="4 8" id="KW-0547">Nucleotide-binding</keyword>
<dbReference type="GO" id="GO:0042242">
    <property type="term" value="F:cobyrinic acid a,c-diamide synthase activity"/>
    <property type="evidence" value="ECO:0007669"/>
    <property type="project" value="UniProtKB-UniRule"/>
</dbReference>
<dbReference type="InterPro" id="IPR029062">
    <property type="entry name" value="Class_I_gatase-like"/>
</dbReference>
<dbReference type="AlphaFoldDB" id="A0A239CP16"/>
<dbReference type="GO" id="GO:0005524">
    <property type="term" value="F:ATP binding"/>
    <property type="evidence" value="ECO:0007669"/>
    <property type="project" value="UniProtKB-UniRule"/>
</dbReference>
<evidence type="ECO:0000313" key="11">
    <source>
        <dbReference type="EMBL" id="SNS21234.1"/>
    </source>
</evidence>
<dbReference type="HAMAP" id="MF_00027">
    <property type="entry name" value="CobB_CbiA"/>
    <property type="match status" value="1"/>
</dbReference>
<feature type="active site" description="Nucleophile" evidence="8">
    <location>
        <position position="338"/>
    </location>
</feature>
<evidence type="ECO:0000256" key="7">
    <source>
        <dbReference type="ARBA" id="ARBA00022962"/>
    </source>
</evidence>
<dbReference type="OrthoDB" id="9764035at2"/>
<evidence type="ECO:0000256" key="8">
    <source>
        <dbReference type="HAMAP-Rule" id="MF_00027"/>
    </source>
</evidence>
<dbReference type="SUPFAM" id="SSF52317">
    <property type="entry name" value="Class I glutamine amidotransferase-like"/>
    <property type="match status" value="1"/>
</dbReference>
<dbReference type="CDD" id="cd05388">
    <property type="entry name" value="CobB_N"/>
    <property type="match status" value="1"/>
</dbReference>
<dbReference type="Pfam" id="PF01656">
    <property type="entry name" value="CbiA"/>
    <property type="match status" value="1"/>
</dbReference>
<dbReference type="RefSeq" id="WP_089275393.1">
    <property type="nucleotide sequence ID" value="NZ_FZOC01000008.1"/>
</dbReference>
<comment type="cofactor">
    <cofactor evidence="1 8">
        <name>Mg(2+)</name>
        <dbReference type="ChEBI" id="CHEBI:18420"/>
    </cofactor>
</comment>
<protein>
    <recommendedName>
        <fullName evidence="8">Cobyrinate a,c-diamide synthase</fullName>
        <ecNumber evidence="8">6.3.5.11</ecNumber>
    </recommendedName>
    <alternativeName>
        <fullName evidence="8">Cobyrinic acid a,c-diamide synthetase</fullName>
    </alternativeName>
</protein>
<keyword evidence="2 8" id="KW-0169">Cobalamin biosynthesis</keyword>
<dbReference type="CDD" id="cd03130">
    <property type="entry name" value="GATase1_CobB"/>
    <property type="match status" value="1"/>
</dbReference>
<evidence type="ECO:0000259" key="10">
    <source>
        <dbReference type="Pfam" id="PF07685"/>
    </source>
</evidence>
<sequence>MPKALVLAGTHSGCGKTSLTLGLLRALRRRGLAVQPFKAGPDFIDPGLHAVAAGHPSHNLDTWMQPERALLECFACHAAGADVAVVEGVMGLFDGRGGTDESGSTAHLAKLLGLPVLLVFDAKGQARSAAALAQGFSRFDPGLRLAGLAANRVGGPRHAEMLGEALAANGCPPLFGCLPRNDAVALPSRHLGLVTAQDAQDQDAQGLEATLDALADWVEQGLDIPALLAALPDWTPPKGSAPAVPAAQTGASRARIAVARDRAFCFLYEDNLRLLAQAGAELLFFSPLADAVLPENAQGLYLPGGYPELAARELSANAAMRAAVRAFCASGGPVWAECGGYMYLLEELDDGQGGRWPMCAALPGRAVLRQRRAALGYRAARTLVPGPFGPAGTSVRGHEFHYSEYEGTPEAPAFVLADSQGGEAADGQALGGVVGGYFHAHLASNPQIAQAFVAACRAWRVGGAS</sequence>
<dbReference type="GO" id="GO:0009236">
    <property type="term" value="P:cobalamin biosynthetic process"/>
    <property type="evidence" value="ECO:0007669"/>
    <property type="project" value="UniProtKB-UniRule"/>
</dbReference>
<evidence type="ECO:0000313" key="12">
    <source>
        <dbReference type="Proteomes" id="UP000198324"/>
    </source>
</evidence>
<comment type="miscellaneous">
    <text evidence="8">The a and c carboxylates of cobyrinate are activated for nucleophilic attack via formation of a phosphorylated intermediate by ATP. CbiA catalyzes first the amidation of the c-carboxylate, and then that of the a-carboxylate.</text>
</comment>
<keyword evidence="12" id="KW-1185">Reference proteome</keyword>
<dbReference type="NCBIfam" id="TIGR00379">
    <property type="entry name" value="cobB"/>
    <property type="match status" value="1"/>
</dbReference>
<proteinExistence type="inferred from homology"/>
<dbReference type="PANTHER" id="PTHR43873:SF1">
    <property type="entry name" value="COBYRINATE A,C-DIAMIDE SYNTHASE"/>
    <property type="match status" value="1"/>
</dbReference>
<comment type="similarity">
    <text evidence="8">Belongs to the CobB/CbiA family.</text>
</comment>
<dbReference type="UniPathway" id="UPA00148">
    <property type="reaction ID" value="UER00231"/>
</dbReference>
<organism evidence="11 12">
    <name type="scientific">Humidesulfovibrio mexicanus</name>
    <dbReference type="NCBI Taxonomy" id="147047"/>
    <lineage>
        <taxon>Bacteria</taxon>
        <taxon>Pseudomonadati</taxon>
        <taxon>Thermodesulfobacteriota</taxon>
        <taxon>Desulfovibrionia</taxon>
        <taxon>Desulfovibrionales</taxon>
        <taxon>Desulfovibrionaceae</taxon>
        <taxon>Humidesulfovibrio</taxon>
    </lineage>
</organism>
<evidence type="ECO:0000256" key="5">
    <source>
        <dbReference type="ARBA" id="ARBA00022840"/>
    </source>
</evidence>
<comment type="function">
    <text evidence="8">Catalyzes the ATP-dependent amidation of the two carboxylate groups at positions a and c of cobyrinate, using either L-glutamine or ammonia as the nitrogen source.</text>
</comment>
<dbReference type="InterPro" id="IPR027417">
    <property type="entry name" value="P-loop_NTPase"/>
</dbReference>
<keyword evidence="5 8" id="KW-0067">ATP-binding</keyword>
<feature type="site" description="Increases nucleophilicity of active site Cys" evidence="8">
    <location>
        <position position="439"/>
    </location>
</feature>
<name>A0A239CP16_9BACT</name>
<comment type="domain">
    <text evidence="8">Comprises of two domains. The C-terminal domain contains the binding site for glutamine and catalyzes the hydrolysis of this substrate to glutamate and ammonia. The N-terminal domain is anticipated to bind ATP and cobyrinate and catalyzes the ultimate synthesis of the diamide product. The ammonia produced via the glutaminase domain is probably translocated to the adjacent domain via a molecular tunnel, where it reacts with an activated intermediate.</text>
</comment>
<dbReference type="PROSITE" id="PS51274">
    <property type="entry name" value="GATASE_COBBQ"/>
    <property type="match status" value="1"/>
</dbReference>
<evidence type="ECO:0000256" key="2">
    <source>
        <dbReference type="ARBA" id="ARBA00022573"/>
    </source>
</evidence>
<evidence type="ECO:0000259" key="9">
    <source>
        <dbReference type="Pfam" id="PF01656"/>
    </source>
</evidence>
<dbReference type="PANTHER" id="PTHR43873">
    <property type="entry name" value="COBYRINATE A,C-DIAMIDE SYNTHASE"/>
    <property type="match status" value="1"/>
</dbReference>